<feature type="transmembrane region" description="Helical" evidence="8">
    <location>
        <begin position="138"/>
        <end position="161"/>
    </location>
</feature>
<accession>E0USW3</accession>
<evidence type="ECO:0000256" key="8">
    <source>
        <dbReference type="SAM" id="Phobius"/>
    </source>
</evidence>
<feature type="transmembrane region" description="Helical" evidence="8">
    <location>
        <begin position="46"/>
        <end position="66"/>
    </location>
</feature>
<dbReference type="HOGENOM" id="CLU_013016_0_0_7"/>
<evidence type="ECO:0000256" key="1">
    <source>
        <dbReference type="ARBA" id="ARBA00004651"/>
    </source>
</evidence>
<dbReference type="AlphaFoldDB" id="E0USW3"/>
<dbReference type="eggNOG" id="COG0609">
    <property type="taxonomic scope" value="Bacteria"/>
</dbReference>
<keyword evidence="4" id="KW-1003">Cell membrane</keyword>
<dbReference type="Gene3D" id="1.10.3470.10">
    <property type="entry name" value="ABC transporter involved in vitamin B12 uptake, BtuC"/>
    <property type="match status" value="1"/>
</dbReference>
<feature type="transmembrane region" description="Helical" evidence="8">
    <location>
        <begin position="78"/>
        <end position="96"/>
    </location>
</feature>
<proteinExistence type="inferred from homology"/>
<dbReference type="RefSeq" id="WP_013325896.1">
    <property type="nucleotide sequence ID" value="NC_014506.1"/>
</dbReference>
<evidence type="ECO:0000313" key="9">
    <source>
        <dbReference type="EMBL" id="ADN08140.1"/>
    </source>
</evidence>
<evidence type="ECO:0000256" key="7">
    <source>
        <dbReference type="ARBA" id="ARBA00023136"/>
    </source>
</evidence>
<sequence>MIRKLIWLLLVGVFLLSAFVGSVDLSPKNIFHVNSLDAKIFFDLRLPRVLFTFFAGAVLAISGLLFQTLFRNALMTPYTLGISSGAVLGAGIAIKLSLGTLLFGFAAISIFGFLGALFTVFLLLYLAQFLRQSHAESLLLLGIALSLFYSAVLMVIFYLGSAIQNDMLIRFTMGSLSVIGWQYPLIISIAAIILFVFIYMYRFELQLLSVSSEQAQLKGVNTKKVTLILLIVSSFAIGILVSISGPIGFVGLIVPHIVHKLYPVNISKRIIKTTLFGGLFLVLCDTISRTMQTQSELPIGIITAIIGGPFFIYLIMGTSKKP</sequence>
<feature type="transmembrane region" description="Helical" evidence="8">
    <location>
        <begin position="102"/>
        <end position="126"/>
    </location>
</feature>
<feature type="transmembrane region" description="Helical" evidence="8">
    <location>
        <begin position="270"/>
        <end position="287"/>
    </location>
</feature>
<comment type="subcellular location">
    <subcellularLocation>
        <location evidence="1">Cell membrane</location>
        <topology evidence="1">Multi-pass membrane protein</topology>
    </subcellularLocation>
</comment>
<feature type="transmembrane region" description="Helical" evidence="8">
    <location>
        <begin position="181"/>
        <end position="201"/>
    </location>
</feature>
<evidence type="ECO:0000256" key="4">
    <source>
        <dbReference type="ARBA" id="ARBA00022475"/>
    </source>
</evidence>
<evidence type="ECO:0000256" key="5">
    <source>
        <dbReference type="ARBA" id="ARBA00022692"/>
    </source>
</evidence>
<dbReference type="PANTHER" id="PTHR30472:SF25">
    <property type="entry name" value="ABC TRANSPORTER PERMEASE PROTEIN MJ0876-RELATED"/>
    <property type="match status" value="1"/>
</dbReference>
<comment type="similarity">
    <text evidence="2">Belongs to the binding-protein-dependent transport system permease family. FecCD subfamily.</text>
</comment>
<protein>
    <submittedName>
        <fullName evidence="9">Transport system permease protein</fullName>
    </submittedName>
</protein>
<evidence type="ECO:0000313" key="10">
    <source>
        <dbReference type="Proteomes" id="UP000007803"/>
    </source>
</evidence>
<gene>
    <name evidence="9" type="ordered locus">Saut_0091</name>
</gene>
<dbReference type="InterPro" id="IPR000522">
    <property type="entry name" value="ABC_transptr_permease_BtuC"/>
</dbReference>
<dbReference type="GO" id="GO:0005886">
    <property type="term" value="C:plasma membrane"/>
    <property type="evidence" value="ECO:0007669"/>
    <property type="project" value="UniProtKB-SubCell"/>
</dbReference>
<reference evidence="10" key="1">
    <citation type="journal article" date="2010" name="Stand. Genomic Sci.">
        <title>Complete genome sequence of Sulfurimonas autotrophica type strain (OK10).</title>
        <authorList>
            <person name="Sikorski J."/>
            <person name="Munk C."/>
            <person name="Lapidus A."/>
            <person name="Djao O."/>
            <person name="Lucas S."/>
            <person name="Glavina Del Rio T."/>
            <person name="Nolan M."/>
            <person name="Tice H."/>
            <person name="Han C."/>
            <person name="Cheng J."/>
            <person name="Tapia R."/>
            <person name="Goodwin L."/>
            <person name="Pitluck S."/>
            <person name="Liolios K."/>
            <person name="Ivanova N."/>
            <person name="Mavromatis K."/>
            <person name="Mikhailova N."/>
            <person name="Pati A."/>
            <person name="Sims D."/>
            <person name="Meincke L."/>
            <person name="Brettin T."/>
            <person name="Detter J."/>
            <person name="Chen A."/>
            <person name="Palaniappan K."/>
            <person name="Land M."/>
            <person name="Hauser L."/>
            <person name="Chang Y."/>
            <person name="Jeffries C."/>
            <person name="Rohde M."/>
            <person name="Lang E."/>
            <person name="Spring S."/>
            <person name="Goker M."/>
            <person name="Woyke T."/>
            <person name="Bristow J."/>
            <person name="Eisen J."/>
            <person name="Markowitz V."/>
            <person name="Hugenholtz P."/>
            <person name="Kyrpides N."/>
            <person name="Klenk H."/>
        </authorList>
    </citation>
    <scope>NUCLEOTIDE SEQUENCE [LARGE SCALE GENOMIC DNA]</scope>
    <source>
        <strain evidence="10">ATCC BAA-671 / DSM 16294 / JCM 11897 / OK10</strain>
    </source>
</reference>
<dbReference type="Proteomes" id="UP000007803">
    <property type="component" value="Chromosome"/>
</dbReference>
<keyword evidence="10" id="KW-1185">Reference proteome</keyword>
<feature type="transmembrane region" description="Helical" evidence="8">
    <location>
        <begin position="227"/>
        <end position="258"/>
    </location>
</feature>
<organism evidence="9 10">
    <name type="scientific">Sulfurimonas autotrophica (strain ATCC BAA-671 / DSM 16294 / JCM 11897 / OK10)</name>
    <dbReference type="NCBI Taxonomy" id="563040"/>
    <lineage>
        <taxon>Bacteria</taxon>
        <taxon>Pseudomonadati</taxon>
        <taxon>Campylobacterota</taxon>
        <taxon>Epsilonproteobacteria</taxon>
        <taxon>Campylobacterales</taxon>
        <taxon>Sulfurimonadaceae</taxon>
        <taxon>Sulfurimonas</taxon>
    </lineage>
</organism>
<name>E0USW3_SULAO</name>
<dbReference type="PANTHER" id="PTHR30472">
    <property type="entry name" value="FERRIC ENTEROBACTIN TRANSPORT SYSTEM PERMEASE PROTEIN"/>
    <property type="match status" value="1"/>
</dbReference>
<dbReference type="Pfam" id="PF01032">
    <property type="entry name" value="FecCD"/>
    <property type="match status" value="1"/>
</dbReference>
<keyword evidence="3" id="KW-0813">Transport</keyword>
<feature type="transmembrane region" description="Helical" evidence="8">
    <location>
        <begin position="299"/>
        <end position="316"/>
    </location>
</feature>
<dbReference type="STRING" id="563040.Saut_0091"/>
<keyword evidence="5 8" id="KW-0812">Transmembrane</keyword>
<evidence type="ECO:0000256" key="6">
    <source>
        <dbReference type="ARBA" id="ARBA00022989"/>
    </source>
</evidence>
<dbReference type="GO" id="GO:0022857">
    <property type="term" value="F:transmembrane transporter activity"/>
    <property type="evidence" value="ECO:0007669"/>
    <property type="project" value="InterPro"/>
</dbReference>
<dbReference type="OrthoDB" id="9782305at2"/>
<keyword evidence="7 8" id="KW-0472">Membrane</keyword>
<dbReference type="KEGG" id="sua:Saut_0091"/>
<keyword evidence="6 8" id="KW-1133">Transmembrane helix</keyword>
<dbReference type="InterPro" id="IPR037294">
    <property type="entry name" value="ABC_BtuC-like"/>
</dbReference>
<evidence type="ECO:0000256" key="2">
    <source>
        <dbReference type="ARBA" id="ARBA00007935"/>
    </source>
</evidence>
<dbReference type="EMBL" id="CP002205">
    <property type="protein sequence ID" value="ADN08140.1"/>
    <property type="molecule type" value="Genomic_DNA"/>
</dbReference>
<dbReference type="CDD" id="cd06550">
    <property type="entry name" value="TM_ABC_iron-siderophores_like"/>
    <property type="match status" value="1"/>
</dbReference>
<evidence type="ECO:0000256" key="3">
    <source>
        <dbReference type="ARBA" id="ARBA00022448"/>
    </source>
</evidence>
<dbReference type="SUPFAM" id="SSF81345">
    <property type="entry name" value="ABC transporter involved in vitamin B12 uptake, BtuC"/>
    <property type="match status" value="1"/>
</dbReference>